<dbReference type="Gene3D" id="1.20.1530.20">
    <property type="match status" value="1"/>
</dbReference>
<evidence type="ECO:0000256" key="5">
    <source>
        <dbReference type="ARBA" id="ARBA00022692"/>
    </source>
</evidence>
<keyword evidence="4" id="KW-1003">Cell membrane</keyword>
<organism evidence="9 10">
    <name type="scientific">Siculibacillus lacustris</name>
    <dbReference type="NCBI Taxonomy" id="1549641"/>
    <lineage>
        <taxon>Bacteria</taxon>
        <taxon>Pseudomonadati</taxon>
        <taxon>Pseudomonadota</taxon>
        <taxon>Alphaproteobacteria</taxon>
        <taxon>Hyphomicrobiales</taxon>
        <taxon>Ancalomicrobiaceae</taxon>
        <taxon>Siculibacillus</taxon>
    </lineage>
</organism>
<keyword evidence="7 8" id="KW-0472">Membrane</keyword>
<evidence type="ECO:0000256" key="4">
    <source>
        <dbReference type="ARBA" id="ARBA00022475"/>
    </source>
</evidence>
<dbReference type="EMBL" id="SJFN01000002">
    <property type="protein sequence ID" value="TBW40876.1"/>
    <property type="molecule type" value="Genomic_DNA"/>
</dbReference>
<dbReference type="Pfam" id="PF03547">
    <property type="entry name" value="Mem_trans"/>
    <property type="match status" value="1"/>
</dbReference>
<dbReference type="OrthoDB" id="9810457at2"/>
<sequence>MRGLQVRPAPTDDRKIGQSYDDCPCARIRSSIRCRDRSRPLLFAIEIVLPIFTLIAFGWTLAAVGVLGRTAGAGLAEFAAKVGLPVLIFKTIASAQMTADAPWMLWACYFPGAAIAWTAGHLFAGRVLRRDPPTAVIAGIASAFANTAFVGLPLAQRAYGEHGVLIVSLLLAVHMPIMMATATILMERAERQVKGGDGRSPLRVMLQILANVGRQPVVIGVICGTAFRLSGLVLPELVDKPIGMIAQASTPVMLFALGMSLWAHGVKGEVATAVAASVAKLALMPAAVLAIALALGLERSNIGPLVLIAALPTGINVHMIAIQFRSNERLASATVVMTTVVSVVTSSLWLMLLARFV</sequence>
<dbReference type="AlphaFoldDB" id="A0A4V6MZ56"/>
<proteinExistence type="inferred from homology"/>
<evidence type="ECO:0000256" key="1">
    <source>
        <dbReference type="ARBA" id="ARBA00004651"/>
    </source>
</evidence>
<feature type="transmembrane region" description="Helical" evidence="8">
    <location>
        <begin position="302"/>
        <end position="322"/>
    </location>
</feature>
<dbReference type="PANTHER" id="PTHR36838">
    <property type="entry name" value="AUXIN EFFLUX CARRIER FAMILY PROTEIN"/>
    <property type="match status" value="1"/>
</dbReference>
<evidence type="ECO:0000313" key="9">
    <source>
        <dbReference type="EMBL" id="TBW40876.1"/>
    </source>
</evidence>
<feature type="transmembrane region" description="Helical" evidence="8">
    <location>
        <begin position="162"/>
        <end position="185"/>
    </location>
</feature>
<protein>
    <submittedName>
        <fullName evidence="9">AEC family transporter</fullName>
    </submittedName>
</protein>
<gene>
    <name evidence="9" type="ORF">EYW49_01615</name>
</gene>
<keyword evidence="10" id="KW-1185">Reference proteome</keyword>
<reference evidence="9 10" key="1">
    <citation type="submission" date="2019-02" db="EMBL/GenBank/DDBJ databases">
        <title>Siculibacillus lacustris gen. nov., sp. nov., a new rosette-forming bacterium isolated from a freshwater crater lake (Lake St. Ana, Romania).</title>
        <authorList>
            <person name="Felfoldi T."/>
            <person name="Marton Z."/>
            <person name="Szabo A."/>
            <person name="Mentes A."/>
            <person name="Boka K."/>
            <person name="Marialigeti K."/>
            <person name="Mathe I."/>
            <person name="Koncz M."/>
            <person name="Schumann P."/>
            <person name="Toth E."/>
        </authorList>
    </citation>
    <scope>NUCLEOTIDE SEQUENCE [LARGE SCALE GENOMIC DNA]</scope>
    <source>
        <strain evidence="9 10">SA-279</strain>
    </source>
</reference>
<keyword evidence="6 8" id="KW-1133">Transmembrane helix</keyword>
<keyword evidence="3" id="KW-0813">Transport</keyword>
<evidence type="ECO:0000256" key="6">
    <source>
        <dbReference type="ARBA" id="ARBA00022989"/>
    </source>
</evidence>
<dbReference type="GO" id="GO:0055085">
    <property type="term" value="P:transmembrane transport"/>
    <property type="evidence" value="ECO:0007669"/>
    <property type="project" value="InterPro"/>
</dbReference>
<evidence type="ECO:0000313" key="10">
    <source>
        <dbReference type="Proteomes" id="UP000292781"/>
    </source>
</evidence>
<comment type="caution">
    <text evidence="9">The sequence shown here is derived from an EMBL/GenBank/DDBJ whole genome shotgun (WGS) entry which is preliminary data.</text>
</comment>
<feature type="transmembrane region" description="Helical" evidence="8">
    <location>
        <begin position="135"/>
        <end position="156"/>
    </location>
</feature>
<dbReference type="GO" id="GO:0005886">
    <property type="term" value="C:plasma membrane"/>
    <property type="evidence" value="ECO:0007669"/>
    <property type="project" value="UniProtKB-SubCell"/>
</dbReference>
<keyword evidence="5 8" id="KW-0812">Transmembrane</keyword>
<feature type="transmembrane region" description="Helical" evidence="8">
    <location>
        <begin position="242"/>
        <end position="263"/>
    </location>
</feature>
<evidence type="ECO:0000256" key="2">
    <source>
        <dbReference type="ARBA" id="ARBA00010145"/>
    </source>
</evidence>
<feature type="transmembrane region" description="Helical" evidence="8">
    <location>
        <begin position="103"/>
        <end position="123"/>
    </location>
</feature>
<dbReference type="Proteomes" id="UP000292781">
    <property type="component" value="Unassembled WGS sequence"/>
</dbReference>
<evidence type="ECO:0000256" key="8">
    <source>
        <dbReference type="SAM" id="Phobius"/>
    </source>
</evidence>
<feature type="transmembrane region" description="Helical" evidence="8">
    <location>
        <begin position="41"/>
        <end position="62"/>
    </location>
</feature>
<name>A0A4V6MZ56_9HYPH</name>
<feature type="transmembrane region" description="Helical" evidence="8">
    <location>
        <begin position="270"/>
        <end position="296"/>
    </location>
</feature>
<evidence type="ECO:0000256" key="7">
    <source>
        <dbReference type="ARBA" id="ARBA00023136"/>
    </source>
</evidence>
<dbReference type="PANTHER" id="PTHR36838:SF3">
    <property type="entry name" value="TRANSPORTER AUXIN EFFLUX CARRIER EC FAMILY"/>
    <property type="match status" value="1"/>
</dbReference>
<feature type="transmembrane region" description="Helical" evidence="8">
    <location>
        <begin position="206"/>
        <end position="230"/>
    </location>
</feature>
<comment type="similarity">
    <text evidence="2">Belongs to the auxin efflux carrier (TC 2.A.69) family.</text>
</comment>
<dbReference type="InterPro" id="IPR004776">
    <property type="entry name" value="Mem_transp_PIN-like"/>
</dbReference>
<comment type="subcellular location">
    <subcellularLocation>
        <location evidence="1">Cell membrane</location>
        <topology evidence="1">Multi-pass membrane protein</topology>
    </subcellularLocation>
</comment>
<dbReference type="InterPro" id="IPR038770">
    <property type="entry name" value="Na+/solute_symporter_sf"/>
</dbReference>
<evidence type="ECO:0000256" key="3">
    <source>
        <dbReference type="ARBA" id="ARBA00022448"/>
    </source>
</evidence>
<accession>A0A4V6MZ56</accession>
<feature type="transmembrane region" description="Helical" evidence="8">
    <location>
        <begin position="334"/>
        <end position="354"/>
    </location>
</feature>